<evidence type="ECO:0000256" key="4">
    <source>
        <dbReference type="ARBA" id="ARBA00022544"/>
    </source>
</evidence>
<dbReference type="PANTHER" id="PTHR34975:SF2">
    <property type="entry name" value="SPORE GERMINATION PROTEIN A2"/>
    <property type="match status" value="1"/>
</dbReference>
<dbReference type="Proteomes" id="UP001589838">
    <property type="component" value="Unassembled WGS sequence"/>
</dbReference>
<protein>
    <submittedName>
        <fullName evidence="9">GerAB/ArcD/ProY family transporter</fullName>
    </submittedName>
</protein>
<dbReference type="Pfam" id="PF03845">
    <property type="entry name" value="Spore_permease"/>
    <property type="match status" value="1"/>
</dbReference>
<evidence type="ECO:0000256" key="1">
    <source>
        <dbReference type="ARBA" id="ARBA00004141"/>
    </source>
</evidence>
<keyword evidence="10" id="KW-1185">Reference proteome</keyword>
<evidence type="ECO:0000256" key="6">
    <source>
        <dbReference type="ARBA" id="ARBA00022989"/>
    </source>
</evidence>
<feature type="transmembrane region" description="Helical" evidence="8">
    <location>
        <begin position="308"/>
        <end position="327"/>
    </location>
</feature>
<evidence type="ECO:0000313" key="9">
    <source>
        <dbReference type="EMBL" id="MFC0471105.1"/>
    </source>
</evidence>
<evidence type="ECO:0000256" key="8">
    <source>
        <dbReference type="SAM" id="Phobius"/>
    </source>
</evidence>
<evidence type="ECO:0000256" key="5">
    <source>
        <dbReference type="ARBA" id="ARBA00022692"/>
    </source>
</evidence>
<keyword evidence="5 8" id="KW-0812">Transmembrane</keyword>
<comment type="similarity">
    <text evidence="2">Belongs to the amino acid-polyamine-organocation (APC) superfamily. Spore germination protein (SGP) (TC 2.A.3.9) family.</text>
</comment>
<feature type="transmembrane region" description="Helical" evidence="8">
    <location>
        <begin position="277"/>
        <end position="296"/>
    </location>
</feature>
<comment type="caution">
    <text evidence="9">The sequence shown here is derived from an EMBL/GenBank/DDBJ whole genome shotgun (WGS) entry which is preliminary data.</text>
</comment>
<evidence type="ECO:0000256" key="2">
    <source>
        <dbReference type="ARBA" id="ARBA00007998"/>
    </source>
</evidence>
<proteinExistence type="inferred from homology"/>
<name>A0ABV6KCR7_9BACI</name>
<organism evidence="9 10">
    <name type="scientific">Halalkalibacter kiskunsagensis</name>
    <dbReference type="NCBI Taxonomy" id="1548599"/>
    <lineage>
        <taxon>Bacteria</taxon>
        <taxon>Bacillati</taxon>
        <taxon>Bacillota</taxon>
        <taxon>Bacilli</taxon>
        <taxon>Bacillales</taxon>
        <taxon>Bacillaceae</taxon>
        <taxon>Halalkalibacter</taxon>
    </lineage>
</organism>
<keyword evidence="4" id="KW-0309">Germination</keyword>
<evidence type="ECO:0000313" key="10">
    <source>
        <dbReference type="Proteomes" id="UP001589838"/>
    </source>
</evidence>
<reference evidence="9 10" key="1">
    <citation type="submission" date="2024-09" db="EMBL/GenBank/DDBJ databases">
        <authorList>
            <person name="Sun Q."/>
            <person name="Mori K."/>
        </authorList>
    </citation>
    <scope>NUCLEOTIDE SEQUENCE [LARGE SCALE GENOMIC DNA]</scope>
    <source>
        <strain evidence="9 10">NCAIM B.02610</strain>
    </source>
</reference>
<feature type="transmembrane region" description="Helical" evidence="8">
    <location>
        <begin position="146"/>
        <end position="168"/>
    </location>
</feature>
<keyword evidence="3" id="KW-0813">Transport</keyword>
<feature type="transmembrane region" description="Helical" evidence="8">
    <location>
        <begin position="43"/>
        <end position="64"/>
    </location>
</feature>
<feature type="transmembrane region" description="Helical" evidence="8">
    <location>
        <begin position="12"/>
        <end position="31"/>
    </location>
</feature>
<sequence length="377" mass="42324">MTNQDQYRISPLEMSLTLISMLLAIGVLTLPRTLAEAMDTGDGWISVLLSSVIIMALVSLMVRLQQNFPGQNLLQFIGETGFGKWIAKLLAICFALYFIPFLAYEARILTVIVRMYLLDRTPPEITLAIILLTTTYAVTKGVQGVVHLNLMFIPFIIFVYVILLLFNIDSMTINELRPILPMGFQPLLSAFEPTIFSFLGIELLFFWLAYMKTSNLRALPLNLGISFVAFLYFLIVIVSYTVLSVDGAKVIVFPTVALAQEVEIVEGLIERFEPVMITIWIMAIFNTMAIIHLLAVQTIKNELLKTSKGMWIPAVVTFFAYIIAFIPNNLDEVFLLGGLVGYTGAALIFLGLISGFLTVWIRSRKNRNQQQSKEIAK</sequence>
<keyword evidence="7 8" id="KW-0472">Membrane</keyword>
<feature type="transmembrane region" description="Helical" evidence="8">
    <location>
        <begin position="339"/>
        <end position="361"/>
    </location>
</feature>
<dbReference type="NCBIfam" id="TIGR00912">
    <property type="entry name" value="2A0309"/>
    <property type="match status" value="1"/>
</dbReference>
<keyword evidence="6 8" id="KW-1133">Transmembrane helix</keyword>
<dbReference type="EMBL" id="JBHLUX010000030">
    <property type="protein sequence ID" value="MFC0471105.1"/>
    <property type="molecule type" value="Genomic_DNA"/>
</dbReference>
<evidence type="ECO:0000256" key="3">
    <source>
        <dbReference type="ARBA" id="ARBA00022448"/>
    </source>
</evidence>
<gene>
    <name evidence="9" type="ORF">ACFFHM_11580</name>
</gene>
<dbReference type="RefSeq" id="WP_335958739.1">
    <property type="nucleotide sequence ID" value="NZ_JAXBLX010000002.1"/>
</dbReference>
<feature type="transmembrane region" description="Helical" evidence="8">
    <location>
        <begin position="123"/>
        <end position="139"/>
    </location>
</feature>
<evidence type="ECO:0000256" key="7">
    <source>
        <dbReference type="ARBA" id="ARBA00023136"/>
    </source>
</evidence>
<dbReference type="InterPro" id="IPR004761">
    <property type="entry name" value="Spore_GerAB"/>
</dbReference>
<feature type="transmembrane region" description="Helical" evidence="8">
    <location>
        <begin position="188"/>
        <end position="209"/>
    </location>
</feature>
<dbReference type="PANTHER" id="PTHR34975">
    <property type="entry name" value="SPORE GERMINATION PROTEIN A2"/>
    <property type="match status" value="1"/>
</dbReference>
<feature type="transmembrane region" description="Helical" evidence="8">
    <location>
        <begin position="85"/>
        <end position="103"/>
    </location>
</feature>
<comment type="subcellular location">
    <subcellularLocation>
        <location evidence="1">Membrane</location>
        <topology evidence="1">Multi-pass membrane protein</topology>
    </subcellularLocation>
</comment>
<feature type="transmembrane region" description="Helical" evidence="8">
    <location>
        <begin position="221"/>
        <end position="243"/>
    </location>
</feature>
<accession>A0ABV6KCR7</accession>